<evidence type="ECO:0000259" key="2">
    <source>
        <dbReference type="Pfam" id="PF04892"/>
    </source>
</evidence>
<keyword evidence="1" id="KW-0472">Membrane</keyword>
<sequence>MIDASIQAVPGLFISFVVIAAILAIPTGLIARVREKPVTVRVLLSVCVAGVLAVTLLPTGGGPVGGGAVCDLSSPFPQMFTSSSALLNIALFIPAPFFAGLIFRRHLTAVAVAAVGSGLVELIQAEGAMGRSCSATDLAANTIGALLGAAAATVWLWRTGRCIWRGKRDALWGIALAVTGSTALIGVFHSSITPYIPLTERPGFEADQRAIEGADTWITDAATYVFGKGTRVEQTEVSKRSGLVSAKTNRGEISGWWPAKKLEEAAFADNKAEAGSLNQHQAQQVSTRFVQRWFPAEVHGARLTVHVSGSGNTAVYAFIYRRYSKGVMMPMRLNVMVTSGGRILNFTARAVKDPQLPESTVSKDEASKLAQAYTGHTVQGAVLIAQKVKDHGWRPVWMVGVESGDVFIDAVTGHRIPQGNVAPY</sequence>
<feature type="domain" description="VanZ-like" evidence="2">
    <location>
        <begin position="84"/>
        <end position="154"/>
    </location>
</feature>
<dbReference type="InterPro" id="IPR006976">
    <property type="entry name" value="VanZ-like"/>
</dbReference>
<feature type="transmembrane region" description="Helical" evidence="1">
    <location>
        <begin position="79"/>
        <end position="100"/>
    </location>
</feature>
<dbReference type="Pfam" id="PF04892">
    <property type="entry name" value="VanZ"/>
    <property type="match status" value="1"/>
</dbReference>
<name>A0ABW0WK09_STRNO</name>
<feature type="transmembrane region" description="Helical" evidence="1">
    <location>
        <begin position="12"/>
        <end position="31"/>
    </location>
</feature>
<gene>
    <name evidence="3" type="ORF">ACFP3J_24075</name>
</gene>
<feature type="transmembrane region" description="Helical" evidence="1">
    <location>
        <begin position="138"/>
        <end position="158"/>
    </location>
</feature>
<reference evidence="4" key="1">
    <citation type="journal article" date="2019" name="Int. J. Syst. Evol. Microbiol.">
        <title>The Global Catalogue of Microorganisms (GCM) 10K type strain sequencing project: providing services to taxonomists for standard genome sequencing and annotation.</title>
        <authorList>
            <consortium name="The Broad Institute Genomics Platform"/>
            <consortium name="The Broad Institute Genome Sequencing Center for Infectious Disease"/>
            <person name="Wu L."/>
            <person name="Ma J."/>
        </authorList>
    </citation>
    <scope>NUCLEOTIDE SEQUENCE [LARGE SCALE GENOMIC DNA]</scope>
    <source>
        <strain evidence="4">KCTC 5701</strain>
    </source>
</reference>
<feature type="transmembrane region" description="Helical" evidence="1">
    <location>
        <begin position="107"/>
        <end position="126"/>
    </location>
</feature>
<organism evidence="3 4">
    <name type="scientific">Streptomyces nogalater</name>
    <dbReference type="NCBI Taxonomy" id="38314"/>
    <lineage>
        <taxon>Bacteria</taxon>
        <taxon>Bacillati</taxon>
        <taxon>Actinomycetota</taxon>
        <taxon>Actinomycetes</taxon>
        <taxon>Kitasatosporales</taxon>
        <taxon>Streptomycetaceae</taxon>
        <taxon>Streptomyces</taxon>
    </lineage>
</organism>
<keyword evidence="1" id="KW-0812">Transmembrane</keyword>
<dbReference type="EMBL" id="JBHSOE010000046">
    <property type="protein sequence ID" value="MFC5658545.1"/>
    <property type="molecule type" value="Genomic_DNA"/>
</dbReference>
<evidence type="ECO:0000313" key="4">
    <source>
        <dbReference type="Proteomes" id="UP001596065"/>
    </source>
</evidence>
<proteinExistence type="predicted"/>
<keyword evidence="1" id="KW-1133">Transmembrane helix</keyword>
<comment type="caution">
    <text evidence="3">The sequence shown here is derived from an EMBL/GenBank/DDBJ whole genome shotgun (WGS) entry which is preliminary data.</text>
</comment>
<protein>
    <submittedName>
        <fullName evidence="3">VanZ family protein</fullName>
    </submittedName>
</protein>
<dbReference type="RefSeq" id="WP_344345694.1">
    <property type="nucleotide sequence ID" value="NZ_BAAASM010000001.1"/>
</dbReference>
<keyword evidence="4" id="KW-1185">Reference proteome</keyword>
<evidence type="ECO:0000256" key="1">
    <source>
        <dbReference type="SAM" id="Phobius"/>
    </source>
</evidence>
<accession>A0ABW0WK09</accession>
<evidence type="ECO:0000313" key="3">
    <source>
        <dbReference type="EMBL" id="MFC5658545.1"/>
    </source>
</evidence>
<feature type="transmembrane region" description="Helical" evidence="1">
    <location>
        <begin position="170"/>
        <end position="192"/>
    </location>
</feature>
<feature type="transmembrane region" description="Helical" evidence="1">
    <location>
        <begin position="38"/>
        <end position="59"/>
    </location>
</feature>
<dbReference type="Proteomes" id="UP001596065">
    <property type="component" value="Unassembled WGS sequence"/>
</dbReference>